<keyword evidence="3" id="KW-1185">Reference proteome</keyword>
<name>A0AAV9SPS4_9TELE</name>
<dbReference type="AlphaFoldDB" id="A0AAV9SPS4"/>
<evidence type="ECO:0000313" key="2">
    <source>
        <dbReference type="EMBL" id="KAK5623286.1"/>
    </source>
</evidence>
<feature type="region of interest" description="Disordered" evidence="1">
    <location>
        <begin position="55"/>
        <end position="95"/>
    </location>
</feature>
<reference evidence="2 3" key="1">
    <citation type="submission" date="2021-06" db="EMBL/GenBank/DDBJ databases">
        <authorList>
            <person name="Palmer J.M."/>
        </authorList>
    </citation>
    <scope>NUCLEOTIDE SEQUENCE [LARGE SCALE GENOMIC DNA]</scope>
    <source>
        <strain evidence="2 3">MEX-2019</strain>
        <tissue evidence="2">Muscle</tissue>
    </source>
</reference>
<gene>
    <name evidence="2" type="ORF">CRENBAI_016771</name>
</gene>
<feature type="compositionally biased region" description="Polar residues" evidence="1">
    <location>
        <begin position="64"/>
        <end position="76"/>
    </location>
</feature>
<dbReference type="EMBL" id="JAHHUM010000038">
    <property type="protein sequence ID" value="KAK5623286.1"/>
    <property type="molecule type" value="Genomic_DNA"/>
</dbReference>
<evidence type="ECO:0000313" key="3">
    <source>
        <dbReference type="Proteomes" id="UP001311232"/>
    </source>
</evidence>
<comment type="caution">
    <text evidence="2">The sequence shown here is derived from an EMBL/GenBank/DDBJ whole genome shotgun (WGS) entry which is preliminary data.</text>
</comment>
<accession>A0AAV9SPS4</accession>
<protein>
    <submittedName>
        <fullName evidence="2">Uncharacterized protein</fullName>
    </submittedName>
</protein>
<dbReference type="Proteomes" id="UP001311232">
    <property type="component" value="Unassembled WGS sequence"/>
</dbReference>
<proteinExistence type="predicted"/>
<evidence type="ECO:0000256" key="1">
    <source>
        <dbReference type="SAM" id="MobiDB-lite"/>
    </source>
</evidence>
<organism evidence="2 3">
    <name type="scientific">Crenichthys baileyi</name>
    <name type="common">White River springfish</name>
    <dbReference type="NCBI Taxonomy" id="28760"/>
    <lineage>
        <taxon>Eukaryota</taxon>
        <taxon>Metazoa</taxon>
        <taxon>Chordata</taxon>
        <taxon>Craniata</taxon>
        <taxon>Vertebrata</taxon>
        <taxon>Euteleostomi</taxon>
        <taxon>Actinopterygii</taxon>
        <taxon>Neopterygii</taxon>
        <taxon>Teleostei</taxon>
        <taxon>Neoteleostei</taxon>
        <taxon>Acanthomorphata</taxon>
        <taxon>Ovalentaria</taxon>
        <taxon>Atherinomorphae</taxon>
        <taxon>Cyprinodontiformes</taxon>
        <taxon>Goodeidae</taxon>
        <taxon>Crenichthys</taxon>
    </lineage>
</organism>
<sequence>MSVILGARGILTALGQYSAVTASQRVSLPRLKKDESSHLQPVVIYSFKQQCHNQRRFRDREMGQTPSPSYNPSNPAHWQERKYKSSVFITRRTHT</sequence>